<evidence type="ECO:0000256" key="1">
    <source>
        <dbReference type="SAM" id="Phobius"/>
    </source>
</evidence>
<keyword evidence="1" id="KW-1133">Transmembrane helix</keyword>
<evidence type="ECO:0000313" key="3">
    <source>
        <dbReference type="Proteomes" id="UP000198398"/>
    </source>
</evidence>
<evidence type="ECO:0000313" key="2">
    <source>
        <dbReference type="EMBL" id="ASK67083.1"/>
    </source>
</evidence>
<feature type="transmembrane region" description="Helical" evidence="1">
    <location>
        <begin position="22"/>
        <end position="42"/>
    </location>
</feature>
<dbReference type="RefSeq" id="WP_089066317.1">
    <property type="nucleotide sequence ID" value="NZ_CP022316.1"/>
</dbReference>
<keyword evidence="1" id="KW-0812">Transmembrane</keyword>
<name>A0A220UH93_9MICO</name>
<dbReference type="KEGG" id="brv:CFK39_06620"/>
<dbReference type="OrthoDB" id="572373at2"/>
<accession>A0A220UH93</accession>
<dbReference type="Pfam" id="PF14325">
    <property type="entry name" value="DUF4383"/>
    <property type="match status" value="1"/>
</dbReference>
<keyword evidence="3" id="KW-1185">Reference proteome</keyword>
<protein>
    <recommendedName>
        <fullName evidence="4">DUF4383 domain-containing protein</fullName>
    </recommendedName>
</protein>
<sequence>MITDPTTPNAAQMRMRSPVQRAALFCGLGFLALGFAGFVPVLTMNFNAIEMGSGSDAMLLGIFQVSVMHNVIFLLLGLGGLGLSRLSSTARWYLRVGGIVNVLLWIFGLLVDKGSMANFVSINLFDDWLYFVLALTMIGLSFLPHHEDRLNLRGS</sequence>
<organism evidence="2 3">
    <name type="scientific">Brachybacterium avium</name>
    <dbReference type="NCBI Taxonomy" id="2017485"/>
    <lineage>
        <taxon>Bacteria</taxon>
        <taxon>Bacillati</taxon>
        <taxon>Actinomycetota</taxon>
        <taxon>Actinomycetes</taxon>
        <taxon>Micrococcales</taxon>
        <taxon>Dermabacteraceae</taxon>
        <taxon>Brachybacterium</taxon>
    </lineage>
</organism>
<feature type="transmembrane region" description="Helical" evidence="1">
    <location>
        <begin position="62"/>
        <end position="83"/>
    </location>
</feature>
<evidence type="ECO:0008006" key="4">
    <source>
        <dbReference type="Google" id="ProtNLM"/>
    </source>
</evidence>
<dbReference type="Proteomes" id="UP000198398">
    <property type="component" value="Chromosome"/>
</dbReference>
<keyword evidence="1" id="KW-0472">Membrane</keyword>
<dbReference type="AlphaFoldDB" id="A0A220UH93"/>
<dbReference type="EMBL" id="CP022316">
    <property type="protein sequence ID" value="ASK67083.1"/>
    <property type="molecule type" value="Genomic_DNA"/>
</dbReference>
<feature type="transmembrane region" description="Helical" evidence="1">
    <location>
        <begin position="128"/>
        <end position="145"/>
    </location>
</feature>
<feature type="transmembrane region" description="Helical" evidence="1">
    <location>
        <begin position="92"/>
        <end position="108"/>
    </location>
</feature>
<gene>
    <name evidence="2" type="ORF">CFK39_06620</name>
</gene>
<proteinExistence type="predicted"/>
<reference evidence="3" key="1">
    <citation type="submission" date="2017-07" db="EMBL/GenBank/DDBJ databases">
        <title>Brachybacterium sp. VR2415.</title>
        <authorList>
            <person name="Tak E.J."/>
            <person name="Bae J.-W."/>
        </authorList>
    </citation>
    <scope>NUCLEOTIDE SEQUENCE [LARGE SCALE GENOMIC DNA]</scope>
    <source>
        <strain evidence="3">VR2415</strain>
    </source>
</reference>